<keyword evidence="4" id="KW-0862">Zinc</keyword>
<gene>
    <name evidence="7" type="primary">Prdm1_0</name>
    <name evidence="7" type="ORF">ANHRUF_R07563</name>
</gene>
<dbReference type="PROSITE" id="PS50157">
    <property type="entry name" value="ZINC_FINGER_C2H2_2"/>
    <property type="match status" value="3"/>
</dbReference>
<protein>
    <submittedName>
        <fullName evidence="7">PRDM1 protein</fullName>
    </submittedName>
</protein>
<feature type="non-terminal residue" evidence="7">
    <location>
        <position position="1"/>
    </location>
</feature>
<dbReference type="FunFam" id="3.30.160.60:FF:000262">
    <property type="entry name" value="PR domain zinc finger protein 1"/>
    <property type="match status" value="1"/>
</dbReference>
<comment type="caution">
    <text evidence="7">The sequence shown here is derived from an EMBL/GenBank/DDBJ whole genome shotgun (WGS) entry which is preliminary data.</text>
</comment>
<dbReference type="AlphaFoldDB" id="A0A7L3G3N8"/>
<keyword evidence="8" id="KW-1185">Reference proteome</keyword>
<feature type="non-terminal residue" evidence="7">
    <location>
        <position position="78"/>
    </location>
</feature>
<evidence type="ECO:0000313" key="8">
    <source>
        <dbReference type="Proteomes" id="UP000528690"/>
    </source>
</evidence>
<dbReference type="OrthoDB" id="7327383at2759"/>
<evidence type="ECO:0000259" key="6">
    <source>
        <dbReference type="PROSITE" id="PS50157"/>
    </source>
</evidence>
<evidence type="ECO:0000313" key="7">
    <source>
        <dbReference type="EMBL" id="NXT87856.1"/>
    </source>
</evidence>
<dbReference type="SUPFAM" id="SSF57667">
    <property type="entry name" value="beta-beta-alpha zinc fingers"/>
    <property type="match status" value="2"/>
</dbReference>
<reference evidence="7 8" key="1">
    <citation type="submission" date="2019-09" db="EMBL/GenBank/DDBJ databases">
        <title>Bird 10,000 Genomes (B10K) Project - Family phase.</title>
        <authorList>
            <person name="Zhang G."/>
        </authorList>
    </citation>
    <scope>NUCLEOTIDE SEQUENCE [LARGE SCALE GENOMIC DNA]</scope>
    <source>
        <strain evidence="7">B10K-DU-029-28</strain>
    </source>
</reference>
<dbReference type="PROSITE" id="PS00028">
    <property type="entry name" value="ZINC_FINGER_C2H2_1"/>
    <property type="match status" value="1"/>
</dbReference>
<sequence>CKKRFTQLAHLQKHRLVHTGEKPHQCPVGARWRFSSSSNLKTHLRLHSGEKPFQCHQCRSRFSQNIHLQLHWRLRHCQ</sequence>
<dbReference type="Pfam" id="PF00096">
    <property type="entry name" value="zf-C2H2"/>
    <property type="match status" value="2"/>
</dbReference>
<dbReference type="GO" id="GO:0008270">
    <property type="term" value="F:zinc ion binding"/>
    <property type="evidence" value="ECO:0007669"/>
    <property type="project" value="UniProtKB-KW"/>
</dbReference>
<dbReference type="SMART" id="SM00355">
    <property type="entry name" value="ZnF_C2H2"/>
    <property type="match status" value="3"/>
</dbReference>
<proteinExistence type="predicted"/>
<evidence type="ECO:0000256" key="5">
    <source>
        <dbReference type="PROSITE-ProRule" id="PRU00042"/>
    </source>
</evidence>
<feature type="domain" description="C2H2-type" evidence="6">
    <location>
        <begin position="53"/>
        <end position="78"/>
    </location>
</feature>
<keyword evidence="2" id="KW-0677">Repeat</keyword>
<dbReference type="InterPro" id="IPR036236">
    <property type="entry name" value="Znf_C2H2_sf"/>
</dbReference>
<dbReference type="PANTHER" id="PTHR23235">
    <property type="entry name" value="KRUEPPEL-LIKE TRANSCRIPTION FACTOR"/>
    <property type="match status" value="1"/>
</dbReference>
<dbReference type="FunFam" id="3.30.160.60:FF:000100">
    <property type="entry name" value="Zinc finger 45-like"/>
    <property type="match status" value="1"/>
</dbReference>
<dbReference type="Gene3D" id="3.30.160.60">
    <property type="entry name" value="Classic Zinc Finger"/>
    <property type="match status" value="3"/>
</dbReference>
<accession>A0A7L3G3N8</accession>
<evidence type="ECO:0000256" key="1">
    <source>
        <dbReference type="ARBA" id="ARBA00022723"/>
    </source>
</evidence>
<evidence type="ECO:0000256" key="2">
    <source>
        <dbReference type="ARBA" id="ARBA00022737"/>
    </source>
</evidence>
<keyword evidence="1" id="KW-0479">Metal-binding</keyword>
<evidence type="ECO:0000256" key="3">
    <source>
        <dbReference type="ARBA" id="ARBA00022771"/>
    </source>
</evidence>
<dbReference type="InterPro" id="IPR013087">
    <property type="entry name" value="Znf_C2H2_type"/>
</dbReference>
<name>A0A7L3G3N8_9AVES</name>
<organism evidence="7 8">
    <name type="scientific">Anhinga rufa</name>
    <name type="common">African darter</name>
    <dbReference type="NCBI Taxonomy" id="317792"/>
    <lineage>
        <taxon>Eukaryota</taxon>
        <taxon>Metazoa</taxon>
        <taxon>Chordata</taxon>
        <taxon>Craniata</taxon>
        <taxon>Vertebrata</taxon>
        <taxon>Euteleostomi</taxon>
        <taxon>Archelosauria</taxon>
        <taxon>Archosauria</taxon>
        <taxon>Dinosauria</taxon>
        <taxon>Saurischia</taxon>
        <taxon>Theropoda</taxon>
        <taxon>Coelurosauria</taxon>
        <taxon>Aves</taxon>
        <taxon>Neognathae</taxon>
        <taxon>Neoaves</taxon>
        <taxon>Aequornithes</taxon>
        <taxon>Suliformes</taxon>
        <taxon>Anhingidae</taxon>
        <taxon>Anhinga</taxon>
    </lineage>
</organism>
<evidence type="ECO:0000256" key="4">
    <source>
        <dbReference type="ARBA" id="ARBA00022833"/>
    </source>
</evidence>
<dbReference type="Proteomes" id="UP000528690">
    <property type="component" value="Unassembled WGS sequence"/>
</dbReference>
<dbReference type="EMBL" id="VZTV01018212">
    <property type="protein sequence ID" value="NXT87856.1"/>
    <property type="molecule type" value="Genomic_DNA"/>
</dbReference>
<feature type="domain" description="C2H2-type" evidence="6">
    <location>
        <begin position="1"/>
        <end position="23"/>
    </location>
</feature>
<keyword evidence="3 5" id="KW-0863">Zinc-finger</keyword>
<feature type="domain" description="C2H2-type" evidence="6">
    <location>
        <begin position="24"/>
        <end position="52"/>
    </location>
</feature>